<dbReference type="PANTHER" id="PTHR24078:SF553">
    <property type="entry name" value="DNAJ HOMOLOG SUBFAMILY B MEMBER 5"/>
    <property type="match status" value="1"/>
</dbReference>
<dbReference type="GO" id="GO:0051082">
    <property type="term" value="F:unfolded protein binding"/>
    <property type="evidence" value="ECO:0007669"/>
    <property type="project" value="InterPro"/>
</dbReference>
<gene>
    <name evidence="4" type="ORF">HPHI1048_LOCUS15306</name>
</gene>
<feature type="domain" description="Chaperone DnaJ C-terminal" evidence="3">
    <location>
        <begin position="23"/>
        <end position="156"/>
    </location>
</feature>
<dbReference type="SUPFAM" id="SSF49493">
    <property type="entry name" value="HSP40/DnaJ peptide-binding domain"/>
    <property type="match status" value="2"/>
</dbReference>
<evidence type="ECO:0000313" key="4">
    <source>
        <dbReference type="EMBL" id="CAD8492929.1"/>
    </source>
</evidence>
<feature type="region of interest" description="Disordered" evidence="2">
    <location>
        <begin position="1"/>
        <end position="20"/>
    </location>
</feature>
<dbReference type="GO" id="GO:0005829">
    <property type="term" value="C:cytosol"/>
    <property type="evidence" value="ECO:0007669"/>
    <property type="project" value="TreeGrafter"/>
</dbReference>
<dbReference type="InterPro" id="IPR002939">
    <property type="entry name" value="DnaJ_C"/>
</dbReference>
<proteinExistence type="predicted"/>
<dbReference type="Pfam" id="PF01556">
    <property type="entry name" value="DnaJ_C"/>
    <property type="match status" value="1"/>
</dbReference>
<dbReference type="PANTHER" id="PTHR24078">
    <property type="entry name" value="DNAJ HOMOLOG SUBFAMILY C MEMBER"/>
    <property type="match status" value="1"/>
</dbReference>
<dbReference type="EMBL" id="HBEO01022627">
    <property type="protein sequence ID" value="CAD8492929.1"/>
    <property type="molecule type" value="Transcribed_RNA"/>
</dbReference>
<evidence type="ECO:0000259" key="3">
    <source>
        <dbReference type="Pfam" id="PF01556"/>
    </source>
</evidence>
<protein>
    <recommendedName>
        <fullName evidence="3">Chaperone DnaJ C-terminal domain-containing protein</fullName>
    </recommendedName>
</protein>
<dbReference type="Gene3D" id="2.60.260.20">
    <property type="entry name" value="Urease metallochaperone UreE, N-terminal domain"/>
    <property type="match status" value="2"/>
</dbReference>
<organism evidence="4">
    <name type="scientific">Hanusia phi</name>
    <dbReference type="NCBI Taxonomy" id="3032"/>
    <lineage>
        <taxon>Eukaryota</taxon>
        <taxon>Cryptophyceae</taxon>
        <taxon>Pyrenomonadales</taxon>
        <taxon>Geminigeraceae</taxon>
        <taxon>Hanusia</taxon>
    </lineage>
</organism>
<accession>A0A7S0ERM2</accession>
<dbReference type="CDD" id="cd10747">
    <property type="entry name" value="DnaJ_C"/>
    <property type="match status" value="1"/>
</dbReference>
<dbReference type="GO" id="GO:0051087">
    <property type="term" value="F:protein-folding chaperone binding"/>
    <property type="evidence" value="ECO:0007669"/>
    <property type="project" value="TreeGrafter"/>
</dbReference>
<dbReference type="AlphaFoldDB" id="A0A7S0ERM2"/>
<sequence>MGGRSHGRFGHRRRQASPPEPVEQKFYCTLEELFRGCQKKFKILSSRIVTIDVKPGWKAGTKVSFNEQGQTIKFVLCEHPHKWFVRDGDDLRWKCKLTRQQAKKGVQLTIPMLDGTEVKWSTKGEQVYHGSCIAIASHGMPIKGGPARGNLIIEFALTD</sequence>
<dbReference type="InterPro" id="IPR008971">
    <property type="entry name" value="HSP40/DnaJ_pept-bd"/>
</dbReference>
<reference evidence="4" key="1">
    <citation type="submission" date="2021-01" db="EMBL/GenBank/DDBJ databases">
        <authorList>
            <person name="Corre E."/>
            <person name="Pelletier E."/>
            <person name="Niang G."/>
            <person name="Scheremetjew M."/>
            <person name="Finn R."/>
            <person name="Kale V."/>
            <person name="Holt S."/>
            <person name="Cochrane G."/>
            <person name="Meng A."/>
            <person name="Brown T."/>
            <person name="Cohen L."/>
        </authorList>
    </citation>
    <scope>NUCLEOTIDE SEQUENCE</scope>
    <source>
        <strain evidence="4">CCMP325</strain>
    </source>
</reference>
<dbReference type="GO" id="GO:0006457">
    <property type="term" value="P:protein folding"/>
    <property type="evidence" value="ECO:0007669"/>
    <property type="project" value="InterPro"/>
</dbReference>
<feature type="compositionally biased region" description="Basic residues" evidence="2">
    <location>
        <begin position="1"/>
        <end position="15"/>
    </location>
</feature>
<dbReference type="InterPro" id="IPR051339">
    <property type="entry name" value="DnaJ_subfamily_B"/>
</dbReference>
<evidence type="ECO:0000256" key="2">
    <source>
        <dbReference type="SAM" id="MobiDB-lite"/>
    </source>
</evidence>
<keyword evidence="1" id="KW-0143">Chaperone</keyword>
<evidence type="ECO:0000256" key="1">
    <source>
        <dbReference type="ARBA" id="ARBA00023186"/>
    </source>
</evidence>
<name>A0A7S0ERM2_9CRYP</name>